<dbReference type="Gene3D" id="3.40.50.1580">
    <property type="entry name" value="Nucleoside phosphorylase domain"/>
    <property type="match status" value="1"/>
</dbReference>
<feature type="domain" description="Nucleoside phosphorylase" evidence="6">
    <location>
        <begin position="26"/>
        <end position="271"/>
    </location>
</feature>
<evidence type="ECO:0000256" key="2">
    <source>
        <dbReference type="ARBA" id="ARBA00006751"/>
    </source>
</evidence>
<dbReference type="AlphaFoldDB" id="A0A9D6V5T5"/>
<dbReference type="CDD" id="cd09009">
    <property type="entry name" value="PNP-EcPNPII_like"/>
    <property type="match status" value="1"/>
</dbReference>
<evidence type="ECO:0000259" key="6">
    <source>
        <dbReference type="Pfam" id="PF01048"/>
    </source>
</evidence>
<dbReference type="EC" id="2.4.2.1" evidence="5"/>
<dbReference type="GO" id="GO:0009116">
    <property type="term" value="P:nucleoside metabolic process"/>
    <property type="evidence" value="ECO:0007669"/>
    <property type="project" value="InterPro"/>
</dbReference>
<dbReference type="NCBIfam" id="TIGR01697">
    <property type="entry name" value="PNPH-PUNA-XAPA"/>
    <property type="match status" value="1"/>
</dbReference>
<dbReference type="NCBIfam" id="NF006054">
    <property type="entry name" value="PRK08202.1"/>
    <property type="match status" value="1"/>
</dbReference>
<dbReference type="PIRSF" id="PIRSF000477">
    <property type="entry name" value="PurNPase"/>
    <property type="match status" value="1"/>
</dbReference>
<evidence type="ECO:0000313" key="8">
    <source>
        <dbReference type="Proteomes" id="UP000807825"/>
    </source>
</evidence>
<dbReference type="Pfam" id="PF01048">
    <property type="entry name" value="PNP_UDP_1"/>
    <property type="match status" value="1"/>
</dbReference>
<dbReference type="InterPro" id="IPR011270">
    <property type="entry name" value="Pur_Nuc_Pase_Ino/Guo-sp"/>
</dbReference>
<dbReference type="InterPro" id="IPR000845">
    <property type="entry name" value="Nucleoside_phosphorylase_d"/>
</dbReference>
<reference evidence="7" key="1">
    <citation type="submission" date="2020-07" db="EMBL/GenBank/DDBJ databases">
        <title>Huge and variable diversity of episymbiotic CPR bacteria and DPANN archaea in groundwater ecosystems.</title>
        <authorList>
            <person name="He C.Y."/>
            <person name="Keren R."/>
            <person name="Whittaker M."/>
            <person name="Farag I.F."/>
            <person name="Doudna J."/>
            <person name="Cate J.H.D."/>
            <person name="Banfield J.F."/>
        </authorList>
    </citation>
    <scope>NUCLEOTIDE SEQUENCE</scope>
    <source>
        <strain evidence="7">NC_groundwater_1664_Pr3_B-0.1um_52_9</strain>
    </source>
</reference>
<comment type="function">
    <text evidence="5">The purine nucleoside phosphorylases catalyze the phosphorolytic breakdown of the N-glycosidic bond in the beta-(deoxy)ribonucleoside molecules, with the formation of the corresponding free purine bases and pentose-1-phosphate.</text>
</comment>
<keyword evidence="3 5" id="KW-0328">Glycosyltransferase</keyword>
<dbReference type="Proteomes" id="UP000807825">
    <property type="component" value="Unassembled WGS sequence"/>
</dbReference>
<evidence type="ECO:0000256" key="3">
    <source>
        <dbReference type="ARBA" id="ARBA00022676"/>
    </source>
</evidence>
<proteinExistence type="inferred from homology"/>
<accession>A0A9D6V5T5</accession>
<dbReference type="InterPro" id="IPR035994">
    <property type="entry name" value="Nucleoside_phosphorylase_sf"/>
</dbReference>
<keyword evidence="4 5" id="KW-0808">Transferase</keyword>
<dbReference type="PANTHER" id="PTHR11904">
    <property type="entry name" value="METHYLTHIOADENOSINE/PURINE NUCLEOSIDE PHOSPHORYLASE"/>
    <property type="match status" value="1"/>
</dbReference>
<comment type="caution">
    <text evidence="7">The sequence shown here is derived from an EMBL/GenBank/DDBJ whole genome shotgun (WGS) entry which is preliminary data.</text>
</comment>
<evidence type="ECO:0000313" key="7">
    <source>
        <dbReference type="EMBL" id="MBI5250496.1"/>
    </source>
</evidence>
<sequence length="286" mass="31467">MRGLYQSIQEAVEFLRRRIDFQPEAAIILGTGLGGVAERMEIVDRIPFHVIPHFLESTVEGHKGDLVFGRLANRPVVVMQGRFHYYEGYSMQQITLPVRIMRSLGADFLFVNSAAGGLNPHFAAGDIMVVTDHINFMGGNPLRTVADSRLGDRFPEMSAAYDKEMMRVVSDAAMDLKIPLRFGVYVAVTGPSLETPAETRMFRMLGADAVGMSTVPEVIVARQVGFRTAVFAAVTNVNLPDCMQPVSVQEVIATAMTIEPKLLALLEETLRRLTISDRVGNKPGAQ</sequence>
<dbReference type="NCBIfam" id="TIGR01700">
    <property type="entry name" value="PNPH"/>
    <property type="match status" value="1"/>
</dbReference>
<evidence type="ECO:0000256" key="5">
    <source>
        <dbReference type="PIRNR" id="PIRNR000477"/>
    </source>
</evidence>
<dbReference type="PANTHER" id="PTHR11904:SF9">
    <property type="entry name" value="PURINE NUCLEOSIDE PHOSPHORYLASE-RELATED"/>
    <property type="match status" value="1"/>
</dbReference>
<gene>
    <name evidence="7" type="ORF">HY912_13465</name>
</gene>
<dbReference type="EMBL" id="JACRDE010000350">
    <property type="protein sequence ID" value="MBI5250496.1"/>
    <property type="molecule type" value="Genomic_DNA"/>
</dbReference>
<dbReference type="InterPro" id="IPR011268">
    <property type="entry name" value="Purine_phosphorylase"/>
</dbReference>
<name>A0A9D6V5T5_9BACT</name>
<evidence type="ECO:0000256" key="4">
    <source>
        <dbReference type="ARBA" id="ARBA00022679"/>
    </source>
</evidence>
<protein>
    <recommendedName>
        <fullName evidence="5">Purine nucleoside phosphorylase</fullName>
        <ecNumber evidence="5">2.4.2.1</ecNumber>
    </recommendedName>
    <alternativeName>
        <fullName evidence="5">Inosine-guanosine phosphorylase</fullName>
    </alternativeName>
</protein>
<dbReference type="SUPFAM" id="SSF53167">
    <property type="entry name" value="Purine and uridine phosphorylases"/>
    <property type="match status" value="1"/>
</dbReference>
<evidence type="ECO:0000256" key="1">
    <source>
        <dbReference type="ARBA" id="ARBA00005058"/>
    </source>
</evidence>
<comment type="similarity">
    <text evidence="2 5">Belongs to the PNP/MTAP phosphorylase family.</text>
</comment>
<organism evidence="7 8">
    <name type="scientific">Desulfomonile tiedjei</name>
    <dbReference type="NCBI Taxonomy" id="2358"/>
    <lineage>
        <taxon>Bacteria</taxon>
        <taxon>Pseudomonadati</taxon>
        <taxon>Thermodesulfobacteriota</taxon>
        <taxon>Desulfomonilia</taxon>
        <taxon>Desulfomonilales</taxon>
        <taxon>Desulfomonilaceae</taxon>
        <taxon>Desulfomonile</taxon>
    </lineage>
</organism>
<dbReference type="GO" id="GO:0005737">
    <property type="term" value="C:cytoplasm"/>
    <property type="evidence" value="ECO:0007669"/>
    <property type="project" value="TreeGrafter"/>
</dbReference>
<dbReference type="GO" id="GO:0004731">
    <property type="term" value="F:purine-nucleoside phosphorylase activity"/>
    <property type="evidence" value="ECO:0007669"/>
    <property type="project" value="UniProtKB-EC"/>
</dbReference>
<comment type="pathway">
    <text evidence="1 5">Purine metabolism; purine nucleoside salvage.</text>
</comment>